<gene>
    <name evidence="2" type="ORF">Dsin_009029</name>
</gene>
<dbReference type="EMBL" id="JANJYJ010000003">
    <property type="protein sequence ID" value="KAK3222004.1"/>
    <property type="molecule type" value="Genomic_DNA"/>
</dbReference>
<sequence length="181" mass="20210">MSPLCFAREIGEAQASQLVFPFGKSLAPLLHNPVEEADIAKQALALPLAMSVSFSDQVRVLWKVAIHIVVWSVWIARNQWIFEGKAVNFMSALALVCRAVSNANRLKIGCMSNCVDDLLILRRFGLRGCPTKALVFAFDTDILAASLAINFSWKYGWRRIWLESDSSYVVQLLSSRSVHNP</sequence>
<dbReference type="Proteomes" id="UP001281410">
    <property type="component" value="Unassembled WGS sequence"/>
</dbReference>
<comment type="caution">
    <text evidence="2">The sequence shown here is derived from an EMBL/GenBank/DDBJ whole genome shotgun (WGS) entry which is preliminary data.</text>
</comment>
<dbReference type="GO" id="GO:0003676">
    <property type="term" value="F:nucleic acid binding"/>
    <property type="evidence" value="ECO:0007669"/>
    <property type="project" value="InterPro"/>
</dbReference>
<organism evidence="2 3">
    <name type="scientific">Dipteronia sinensis</name>
    <dbReference type="NCBI Taxonomy" id="43782"/>
    <lineage>
        <taxon>Eukaryota</taxon>
        <taxon>Viridiplantae</taxon>
        <taxon>Streptophyta</taxon>
        <taxon>Embryophyta</taxon>
        <taxon>Tracheophyta</taxon>
        <taxon>Spermatophyta</taxon>
        <taxon>Magnoliopsida</taxon>
        <taxon>eudicotyledons</taxon>
        <taxon>Gunneridae</taxon>
        <taxon>Pentapetalae</taxon>
        <taxon>rosids</taxon>
        <taxon>malvids</taxon>
        <taxon>Sapindales</taxon>
        <taxon>Sapindaceae</taxon>
        <taxon>Hippocastanoideae</taxon>
        <taxon>Acereae</taxon>
        <taxon>Dipteronia</taxon>
    </lineage>
</organism>
<keyword evidence="3" id="KW-1185">Reference proteome</keyword>
<protein>
    <recommendedName>
        <fullName evidence="1">RNase H type-1 domain-containing protein</fullName>
    </recommendedName>
</protein>
<feature type="domain" description="RNase H type-1" evidence="1">
    <location>
        <begin position="142"/>
        <end position="179"/>
    </location>
</feature>
<reference evidence="2" key="1">
    <citation type="journal article" date="2023" name="Plant J.">
        <title>Genome sequences and population genomics provide insights into the demographic history, inbreeding, and mutation load of two 'living fossil' tree species of Dipteronia.</title>
        <authorList>
            <person name="Feng Y."/>
            <person name="Comes H.P."/>
            <person name="Chen J."/>
            <person name="Zhu S."/>
            <person name="Lu R."/>
            <person name="Zhang X."/>
            <person name="Li P."/>
            <person name="Qiu J."/>
            <person name="Olsen K.M."/>
            <person name="Qiu Y."/>
        </authorList>
    </citation>
    <scope>NUCLEOTIDE SEQUENCE</scope>
    <source>
        <strain evidence="2">NBL</strain>
    </source>
</reference>
<evidence type="ECO:0000259" key="1">
    <source>
        <dbReference type="Pfam" id="PF13456"/>
    </source>
</evidence>
<name>A0AAE0AR14_9ROSI</name>
<dbReference type="AlphaFoldDB" id="A0AAE0AR14"/>
<accession>A0AAE0AR14</accession>
<dbReference type="InterPro" id="IPR002156">
    <property type="entry name" value="RNaseH_domain"/>
</dbReference>
<dbReference type="GO" id="GO:0004523">
    <property type="term" value="F:RNA-DNA hybrid ribonuclease activity"/>
    <property type="evidence" value="ECO:0007669"/>
    <property type="project" value="InterPro"/>
</dbReference>
<dbReference type="Pfam" id="PF13456">
    <property type="entry name" value="RVT_3"/>
    <property type="match status" value="1"/>
</dbReference>
<evidence type="ECO:0000313" key="2">
    <source>
        <dbReference type="EMBL" id="KAK3222004.1"/>
    </source>
</evidence>
<proteinExistence type="predicted"/>
<evidence type="ECO:0000313" key="3">
    <source>
        <dbReference type="Proteomes" id="UP001281410"/>
    </source>
</evidence>